<dbReference type="PANTHER" id="PTHR43252">
    <property type="entry name" value="TRANSCRIPTIONAL REGULATOR YQJI"/>
    <property type="match status" value="1"/>
</dbReference>
<evidence type="ECO:0000313" key="6">
    <source>
        <dbReference type="Proteomes" id="UP000308349"/>
    </source>
</evidence>
<dbReference type="PANTHER" id="PTHR43252:SF7">
    <property type="entry name" value="TRANSCRIPTIONAL REGULATOR YQJI"/>
    <property type="match status" value="1"/>
</dbReference>
<reference evidence="5 6" key="1">
    <citation type="submission" date="2019-05" db="EMBL/GenBank/DDBJ databases">
        <title>Genomes sequences of two Nocardia cyriacigeorgica environmental isolates, type strains Nocardia asteroides ATCC 19247 and Nocardia cyriacigeorgica DSM 44484.</title>
        <authorList>
            <person name="Vautrin F."/>
            <person name="Bergeron E."/>
            <person name="Dubost A."/>
            <person name="Abrouk D."/>
            <person name="Rodriguez Nava V."/>
            <person name="Pujic P."/>
        </authorList>
    </citation>
    <scope>NUCLEOTIDE SEQUENCE [LARGE SCALE GENOMIC DNA]</scope>
    <source>
        <strain evidence="4 6">EML 1456</strain>
        <strain evidence="3 5">EML 446</strain>
    </source>
</reference>
<evidence type="ECO:0000313" key="4">
    <source>
        <dbReference type="EMBL" id="TLG09875.1"/>
    </source>
</evidence>
<dbReference type="SUPFAM" id="SSF46785">
    <property type="entry name" value="Winged helix' DNA-binding domain"/>
    <property type="match status" value="1"/>
</dbReference>
<dbReference type="EMBL" id="VBUT01000006">
    <property type="protein sequence ID" value="TLF76717.1"/>
    <property type="molecule type" value="Genomic_DNA"/>
</dbReference>
<dbReference type="InterPro" id="IPR036388">
    <property type="entry name" value="WH-like_DNA-bd_sf"/>
</dbReference>
<dbReference type="AlphaFoldDB" id="A0A5R8NPX7"/>
<dbReference type="InterPro" id="IPR005149">
    <property type="entry name" value="Tscrpt_reg_PadR_N"/>
</dbReference>
<dbReference type="EMBL" id="VBUU01000013">
    <property type="protein sequence ID" value="TLG09875.1"/>
    <property type="molecule type" value="Genomic_DNA"/>
</dbReference>
<dbReference type="OrthoDB" id="8443918at2"/>
<comment type="caution">
    <text evidence="3">The sequence shown here is derived from an EMBL/GenBank/DDBJ whole genome shotgun (WGS) entry which is preliminary data.</text>
</comment>
<sequence length="204" mass="23242">MSREPRALRTPLTLAVLTLLAERPRHPYEMKVALRERHIEEVVKLRGGSLYDAIARLERAELVRQVGTARAGARPERTVYEITEAGRVLLRELLEEMLTEPVNEYPRFVAALAHLPALDRESAARMLRLRAERLREDQADTARMLAEHADGLPRAVLLEAEFQQHQRAAEIDWLDGVAHDIDHGLSWPDNDFPAGSNQENNHDQ</sequence>
<proteinExistence type="predicted"/>
<gene>
    <name evidence="3" type="ORF">FEK34_17630</name>
    <name evidence="4" type="ORF">FEK35_14730</name>
</gene>
<dbReference type="RefSeq" id="WP_138448882.1">
    <property type="nucleotide sequence ID" value="NZ_VBUT01000006.1"/>
</dbReference>
<dbReference type="Proteomes" id="UP000308349">
    <property type="component" value="Unassembled WGS sequence"/>
</dbReference>
<evidence type="ECO:0000256" key="1">
    <source>
        <dbReference type="SAM" id="MobiDB-lite"/>
    </source>
</evidence>
<name>A0A5R8NPX7_9NOCA</name>
<dbReference type="InterPro" id="IPR036390">
    <property type="entry name" value="WH_DNA-bd_sf"/>
</dbReference>
<evidence type="ECO:0000313" key="5">
    <source>
        <dbReference type="Proteomes" id="UP000306378"/>
    </source>
</evidence>
<feature type="compositionally biased region" description="Polar residues" evidence="1">
    <location>
        <begin position="195"/>
        <end position="204"/>
    </location>
</feature>
<feature type="region of interest" description="Disordered" evidence="1">
    <location>
        <begin position="185"/>
        <end position="204"/>
    </location>
</feature>
<accession>A0A5R8NPX7</accession>
<organism evidence="3 5">
    <name type="scientific">Nocardia cyriacigeorgica</name>
    <dbReference type="NCBI Taxonomy" id="135487"/>
    <lineage>
        <taxon>Bacteria</taxon>
        <taxon>Bacillati</taxon>
        <taxon>Actinomycetota</taxon>
        <taxon>Actinomycetes</taxon>
        <taxon>Mycobacteriales</taxon>
        <taxon>Nocardiaceae</taxon>
        <taxon>Nocardia</taxon>
    </lineage>
</organism>
<feature type="domain" description="Transcription regulator PadR N-terminal" evidence="2">
    <location>
        <begin position="16"/>
        <end position="91"/>
    </location>
</feature>
<evidence type="ECO:0000313" key="3">
    <source>
        <dbReference type="EMBL" id="TLF76717.1"/>
    </source>
</evidence>
<dbReference type="Proteomes" id="UP000306378">
    <property type="component" value="Unassembled WGS sequence"/>
</dbReference>
<evidence type="ECO:0000259" key="2">
    <source>
        <dbReference type="Pfam" id="PF03551"/>
    </source>
</evidence>
<protein>
    <submittedName>
        <fullName evidence="3">PadR family transcriptional regulator</fullName>
    </submittedName>
</protein>
<dbReference type="Pfam" id="PF03551">
    <property type="entry name" value="PadR"/>
    <property type="match status" value="1"/>
</dbReference>
<dbReference type="Gene3D" id="1.10.10.10">
    <property type="entry name" value="Winged helix-like DNA-binding domain superfamily/Winged helix DNA-binding domain"/>
    <property type="match status" value="1"/>
</dbReference>